<proteinExistence type="inferred from homology"/>
<dbReference type="EMBL" id="NHON01000094">
    <property type="protein sequence ID" value="OWJ62667.1"/>
    <property type="molecule type" value="Genomic_DNA"/>
</dbReference>
<feature type="transmembrane region" description="Helical" evidence="3">
    <location>
        <begin position="60"/>
        <end position="80"/>
    </location>
</feature>
<keyword evidence="3" id="KW-0812">Transmembrane</keyword>
<gene>
    <name evidence="4" type="ORF">BWR60_30055</name>
</gene>
<evidence type="ECO:0000313" key="4">
    <source>
        <dbReference type="EMBL" id="OWJ62667.1"/>
    </source>
</evidence>
<evidence type="ECO:0000256" key="2">
    <source>
        <dbReference type="PIRNR" id="PIRNR016661"/>
    </source>
</evidence>
<dbReference type="GO" id="GO:0005886">
    <property type="term" value="C:plasma membrane"/>
    <property type="evidence" value="ECO:0007669"/>
    <property type="project" value="UniProtKB-SubCell"/>
</dbReference>
<name>A0A211ZC16_9PROT</name>
<dbReference type="GO" id="GO:0015225">
    <property type="term" value="F:biotin transmembrane transporter activity"/>
    <property type="evidence" value="ECO:0007669"/>
    <property type="project" value="UniProtKB-UniRule"/>
</dbReference>
<keyword evidence="2 3" id="KW-0472">Membrane</keyword>
<reference evidence="5" key="1">
    <citation type="submission" date="2017-05" db="EMBL/GenBank/DDBJ databases">
        <authorList>
            <person name="Macchi M."/>
            <person name="Festa S."/>
            <person name="Coppotelli B.M."/>
            <person name="Morelli I.S."/>
        </authorList>
    </citation>
    <scope>NUCLEOTIDE SEQUENCE [LARGE SCALE GENOMIC DNA]</scope>
    <source>
        <strain evidence="5">I</strain>
    </source>
</reference>
<evidence type="ECO:0000256" key="1">
    <source>
        <dbReference type="ARBA" id="ARBA00010692"/>
    </source>
</evidence>
<evidence type="ECO:0000313" key="5">
    <source>
        <dbReference type="Proteomes" id="UP000196655"/>
    </source>
</evidence>
<evidence type="ECO:0000256" key="3">
    <source>
        <dbReference type="SAM" id="Phobius"/>
    </source>
</evidence>
<dbReference type="PANTHER" id="PTHR34295:SF1">
    <property type="entry name" value="BIOTIN TRANSPORTER BIOY"/>
    <property type="match status" value="1"/>
</dbReference>
<comment type="subcellular location">
    <subcellularLocation>
        <location evidence="2">Cell membrane</location>
        <topology evidence="2">Multi-pass membrane protein</topology>
    </subcellularLocation>
</comment>
<keyword evidence="2" id="KW-1003">Cell membrane</keyword>
<protein>
    <recommendedName>
        <fullName evidence="2">Biotin transporter</fullName>
    </recommendedName>
</protein>
<dbReference type="PIRSF" id="PIRSF016661">
    <property type="entry name" value="BioY"/>
    <property type="match status" value="1"/>
</dbReference>
<feature type="transmembrane region" description="Helical" evidence="3">
    <location>
        <begin position="26"/>
        <end position="48"/>
    </location>
</feature>
<feature type="transmembrane region" description="Helical" evidence="3">
    <location>
        <begin position="157"/>
        <end position="185"/>
    </location>
</feature>
<dbReference type="Gene3D" id="1.10.1760.20">
    <property type="match status" value="1"/>
</dbReference>
<dbReference type="OrthoDB" id="9803495at2"/>
<keyword evidence="3" id="KW-1133">Transmembrane helix</keyword>
<accession>A0A211ZC16</accession>
<comment type="similarity">
    <text evidence="1 2">Belongs to the BioY family.</text>
</comment>
<organism evidence="4 5">
    <name type="scientific">Inquilinus limosus</name>
    <dbReference type="NCBI Taxonomy" id="171674"/>
    <lineage>
        <taxon>Bacteria</taxon>
        <taxon>Pseudomonadati</taxon>
        <taxon>Pseudomonadota</taxon>
        <taxon>Alphaproteobacteria</taxon>
        <taxon>Rhodospirillales</taxon>
        <taxon>Rhodospirillaceae</taxon>
        <taxon>Inquilinus</taxon>
    </lineage>
</organism>
<dbReference type="Pfam" id="PF02632">
    <property type="entry name" value="BioY"/>
    <property type="match status" value="1"/>
</dbReference>
<keyword evidence="2" id="KW-0813">Transport</keyword>
<dbReference type="STRING" id="1122125.GCA_000423185_02885"/>
<dbReference type="Proteomes" id="UP000196655">
    <property type="component" value="Unassembled WGS sequence"/>
</dbReference>
<sequence length="192" mass="19558">MILRSQVMHSPFETPVSTPVLAGWRIPAAIIGGSLLMALSAQITIPFWPVPMTMQVCATFLLAGLAGGRLAAAMVVAYLVEATIGLPVLAGGSGGIAPLVGPTGGYLAGFAVAAFLAGEWIRRRPGGLVGTVVPMLAGLGVIYALGCLWLAQFTGWSAVIAAGVAPFLLGDALKVLLAAAVTVALRRLRRAA</sequence>
<feature type="transmembrane region" description="Helical" evidence="3">
    <location>
        <begin position="128"/>
        <end position="151"/>
    </location>
</feature>
<feature type="transmembrane region" description="Helical" evidence="3">
    <location>
        <begin position="100"/>
        <end position="121"/>
    </location>
</feature>
<keyword evidence="5" id="KW-1185">Reference proteome</keyword>
<comment type="caution">
    <text evidence="4">The sequence shown here is derived from an EMBL/GenBank/DDBJ whole genome shotgun (WGS) entry which is preliminary data.</text>
</comment>
<dbReference type="InterPro" id="IPR003784">
    <property type="entry name" value="BioY"/>
</dbReference>
<dbReference type="AlphaFoldDB" id="A0A211ZC16"/>
<dbReference type="PANTHER" id="PTHR34295">
    <property type="entry name" value="BIOTIN TRANSPORTER BIOY"/>
    <property type="match status" value="1"/>
</dbReference>